<evidence type="ECO:0000313" key="3">
    <source>
        <dbReference type="Proteomes" id="UP000290174"/>
    </source>
</evidence>
<feature type="compositionally biased region" description="Basic and acidic residues" evidence="1">
    <location>
        <begin position="1"/>
        <end position="27"/>
    </location>
</feature>
<evidence type="ECO:0000313" key="2">
    <source>
        <dbReference type="EMBL" id="RXG83692.1"/>
    </source>
</evidence>
<comment type="caution">
    <text evidence="2">The sequence shown here is derived from an EMBL/GenBank/DDBJ whole genome shotgun (WGS) entry which is preliminary data.</text>
</comment>
<feature type="compositionally biased region" description="Basic and acidic residues" evidence="1">
    <location>
        <begin position="46"/>
        <end position="62"/>
    </location>
</feature>
<feature type="region of interest" description="Disordered" evidence="1">
    <location>
        <begin position="1"/>
        <end position="62"/>
    </location>
</feature>
<sequence length="62" mass="6748">MRPGKETMRPRPIDGVAPDKTEDDIAREQLGPRGVLGAPNPARMVPKVEKNTPKHIDPGHTA</sequence>
<evidence type="ECO:0000256" key="1">
    <source>
        <dbReference type="SAM" id="MobiDB-lite"/>
    </source>
</evidence>
<organism evidence="2 3">
    <name type="scientific">Bradyrhizobium zhanjiangense</name>
    <dbReference type="NCBI Taxonomy" id="1325107"/>
    <lineage>
        <taxon>Bacteria</taxon>
        <taxon>Pseudomonadati</taxon>
        <taxon>Pseudomonadota</taxon>
        <taxon>Alphaproteobacteria</taxon>
        <taxon>Hyphomicrobiales</taxon>
        <taxon>Nitrobacteraceae</taxon>
        <taxon>Bradyrhizobium</taxon>
    </lineage>
</organism>
<reference evidence="2 3" key="1">
    <citation type="submission" date="2018-11" db="EMBL/GenBank/DDBJ databases">
        <title>Bradyrhizobium sp. nov., isolated from effective nodules of peanut in China.</title>
        <authorList>
            <person name="Li Y."/>
        </authorList>
    </citation>
    <scope>NUCLEOTIDE SEQUENCE [LARGE SCALE GENOMIC DNA]</scope>
    <source>
        <strain evidence="2 3">CCBAU 51770</strain>
    </source>
</reference>
<name>A0A4Q0Q3U1_9BRAD</name>
<accession>A0A4Q0Q3U1</accession>
<proteinExistence type="predicted"/>
<gene>
    <name evidence="2" type="ORF">EAS61_41275</name>
</gene>
<dbReference type="EMBL" id="RKMK01000101">
    <property type="protein sequence ID" value="RXG83692.1"/>
    <property type="molecule type" value="Genomic_DNA"/>
</dbReference>
<protein>
    <submittedName>
        <fullName evidence="2">Uncharacterized protein</fullName>
    </submittedName>
</protein>
<dbReference type="AlphaFoldDB" id="A0A4Q0Q3U1"/>
<dbReference type="Proteomes" id="UP000290174">
    <property type="component" value="Unassembled WGS sequence"/>
</dbReference>